<dbReference type="PROSITE" id="PS00028">
    <property type="entry name" value="ZINC_FINGER_C2H2_1"/>
    <property type="match status" value="6"/>
</dbReference>
<comment type="subcellular location">
    <subcellularLocation>
        <location evidence="1">Nucleus</location>
    </subcellularLocation>
</comment>
<dbReference type="AlphaFoldDB" id="A0AAV6TXJ7"/>
<feature type="domain" description="C2H2-type" evidence="9">
    <location>
        <begin position="212"/>
        <end position="239"/>
    </location>
</feature>
<dbReference type="PANTHER" id="PTHR23226:SF416">
    <property type="entry name" value="FI01424P"/>
    <property type="match status" value="1"/>
</dbReference>
<dbReference type="FunFam" id="3.30.160.60:FF:000624">
    <property type="entry name" value="zinc finger protein 697"/>
    <property type="match status" value="1"/>
</dbReference>
<sequence>MDEESPLCKPMHETLSKHKNRSKPPKLSTEKENRCEVCAKVFTQRSSLMTHRLIHVGEKPVVQESPLWEPMDDKSLLYKSMHKTISKHKNKPKTPKLSTEKENRCETFTNKRALAGHAHTHTGEKPHICHVCSKAFSLKSTLNKHVTMHTGDRAHVCPMCKKAFSQACDLKRHNLSHTKERPHVCQFCGKTFSQKSNLSTHMLFLHTGERLHVCRVCSKAFYRPSDLHKHVIIHTGEKPFKCNDCGKAYASKRSLVAHSCLLHFVDEQATDSVMRT</sequence>
<keyword evidence="2" id="KW-0479">Metal-binding</keyword>
<evidence type="ECO:0000256" key="2">
    <source>
        <dbReference type="ARBA" id="ARBA00022723"/>
    </source>
</evidence>
<organism evidence="10 11">
    <name type="scientific">Oedothorax gibbosus</name>
    <dbReference type="NCBI Taxonomy" id="931172"/>
    <lineage>
        <taxon>Eukaryota</taxon>
        <taxon>Metazoa</taxon>
        <taxon>Ecdysozoa</taxon>
        <taxon>Arthropoda</taxon>
        <taxon>Chelicerata</taxon>
        <taxon>Arachnida</taxon>
        <taxon>Araneae</taxon>
        <taxon>Araneomorphae</taxon>
        <taxon>Entelegynae</taxon>
        <taxon>Araneoidea</taxon>
        <taxon>Linyphiidae</taxon>
        <taxon>Erigoninae</taxon>
        <taxon>Oedothorax</taxon>
    </lineage>
</organism>
<reference evidence="10 11" key="1">
    <citation type="journal article" date="2022" name="Nat. Ecol. Evol.">
        <title>A masculinizing supergene underlies an exaggerated male reproductive morph in a spider.</title>
        <authorList>
            <person name="Hendrickx F."/>
            <person name="De Corte Z."/>
            <person name="Sonet G."/>
            <person name="Van Belleghem S.M."/>
            <person name="Kostlbacher S."/>
            <person name="Vangestel C."/>
        </authorList>
    </citation>
    <scope>NUCLEOTIDE SEQUENCE [LARGE SCALE GENOMIC DNA]</scope>
    <source>
        <strain evidence="10">W744_W776</strain>
    </source>
</reference>
<dbReference type="Proteomes" id="UP000827092">
    <property type="component" value="Unassembled WGS sequence"/>
</dbReference>
<dbReference type="PANTHER" id="PTHR23226">
    <property type="entry name" value="ZINC FINGER AND SCAN DOMAIN-CONTAINING"/>
    <property type="match status" value="1"/>
</dbReference>
<dbReference type="Pfam" id="PF00096">
    <property type="entry name" value="zf-C2H2"/>
    <property type="match status" value="6"/>
</dbReference>
<keyword evidence="6" id="KW-0539">Nucleus</keyword>
<dbReference type="InterPro" id="IPR013087">
    <property type="entry name" value="Znf_C2H2_type"/>
</dbReference>
<gene>
    <name evidence="10" type="ORF">JTE90_021102</name>
</gene>
<evidence type="ECO:0000256" key="7">
    <source>
        <dbReference type="PROSITE-ProRule" id="PRU00042"/>
    </source>
</evidence>
<evidence type="ECO:0000256" key="6">
    <source>
        <dbReference type="ARBA" id="ARBA00023242"/>
    </source>
</evidence>
<keyword evidence="3" id="KW-0677">Repeat</keyword>
<dbReference type="GO" id="GO:0000978">
    <property type="term" value="F:RNA polymerase II cis-regulatory region sequence-specific DNA binding"/>
    <property type="evidence" value="ECO:0007669"/>
    <property type="project" value="TreeGrafter"/>
</dbReference>
<accession>A0AAV6TXJ7</accession>
<keyword evidence="5" id="KW-0862">Zinc</keyword>
<feature type="domain" description="C2H2-type" evidence="9">
    <location>
        <begin position="183"/>
        <end position="211"/>
    </location>
</feature>
<dbReference type="GO" id="GO:0008270">
    <property type="term" value="F:zinc ion binding"/>
    <property type="evidence" value="ECO:0007669"/>
    <property type="project" value="UniProtKB-KW"/>
</dbReference>
<feature type="domain" description="C2H2-type" evidence="9">
    <location>
        <begin position="33"/>
        <end position="60"/>
    </location>
</feature>
<evidence type="ECO:0000256" key="5">
    <source>
        <dbReference type="ARBA" id="ARBA00022833"/>
    </source>
</evidence>
<feature type="domain" description="C2H2-type" evidence="9">
    <location>
        <begin position="240"/>
        <end position="268"/>
    </location>
</feature>
<evidence type="ECO:0000256" key="8">
    <source>
        <dbReference type="SAM" id="MobiDB-lite"/>
    </source>
</evidence>
<dbReference type="Gene3D" id="3.30.160.60">
    <property type="entry name" value="Classic Zinc Finger"/>
    <property type="match status" value="6"/>
</dbReference>
<keyword evidence="11" id="KW-1185">Reference proteome</keyword>
<dbReference type="InterPro" id="IPR036236">
    <property type="entry name" value="Znf_C2H2_sf"/>
</dbReference>
<evidence type="ECO:0000313" key="11">
    <source>
        <dbReference type="Proteomes" id="UP000827092"/>
    </source>
</evidence>
<proteinExistence type="predicted"/>
<dbReference type="FunFam" id="3.30.160.60:FF:000446">
    <property type="entry name" value="Zinc finger protein"/>
    <property type="match status" value="1"/>
</dbReference>
<dbReference type="FunFam" id="3.30.160.60:FF:000710">
    <property type="entry name" value="Zinc finger protein 768"/>
    <property type="match status" value="1"/>
</dbReference>
<dbReference type="FunFam" id="3.30.160.60:FF:000557">
    <property type="entry name" value="zinc finger and SCAN domain-containing protein 29"/>
    <property type="match status" value="1"/>
</dbReference>
<feature type="region of interest" description="Disordered" evidence="8">
    <location>
        <begin position="1"/>
        <end position="30"/>
    </location>
</feature>
<evidence type="ECO:0000313" key="10">
    <source>
        <dbReference type="EMBL" id="KAG8176049.1"/>
    </source>
</evidence>
<comment type="caution">
    <text evidence="10">The sequence shown here is derived from an EMBL/GenBank/DDBJ whole genome shotgun (WGS) entry which is preliminary data.</text>
</comment>
<dbReference type="GO" id="GO:0000981">
    <property type="term" value="F:DNA-binding transcription factor activity, RNA polymerase II-specific"/>
    <property type="evidence" value="ECO:0007669"/>
    <property type="project" value="TreeGrafter"/>
</dbReference>
<protein>
    <recommendedName>
        <fullName evidence="9">C2H2-type domain-containing protein</fullName>
    </recommendedName>
</protein>
<dbReference type="EMBL" id="JAFNEN010000920">
    <property type="protein sequence ID" value="KAG8176049.1"/>
    <property type="molecule type" value="Genomic_DNA"/>
</dbReference>
<dbReference type="GO" id="GO:0005634">
    <property type="term" value="C:nucleus"/>
    <property type="evidence" value="ECO:0007669"/>
    <property type="project" value="UniProtKB-SubCell"/>
</dbReference>
<name>A0AAV6TXJ7_9ARAC</name>
<dbReference type="SMART" id="SM00355">
    <property type="entry name" value="ZnF_C2H2"/>
    <property type="match status" value="6"/>
</dbReference>
<dbReference type="PROSITE" id="PS50157">
    <property type="entry name" value="ZINC_FINGER_C2H2_2"/>
    <property type="match status" value="6"/>
</dbReference>
<dbReference type="FunFam" id="3.30.160.60:FF:001498">
    <property type="entry name" value="Zinc finger protein 404"/>
    <property type="match status" value="1"/>
</dbReference>
<dbReference type="SUPFAM" id="SSF57667">
    <property type="entry name" value="beta-beta-alpha zinc fingers"/>
    <property type="match status" value="4"/>
</dbReference>
<feature type="domain" description="C2H2-type" evidence="9">
    <location>
        <begin position="155"/>
        <end position="182"/>
    </location>
</feature>
<feature type="domain" description="C2H2-type" evidence="9">
    <location>
        <begin position="127"/>
        <end position="154"/>
    </location>
</feature>
<evidence type="ECO:0000256" key="3">
    <source>
        <dbReference type="ARBA" id="ARBA00022737"/>
    </source>
</evidence>
<evidence type="ECO:0000256" key="4">
    <source>
        <dbReference type="ARBA" id="ARBA00022771"/>
    </source>
</evidence>
<evidence type="ECO:0000256" key="1">
    <source>
        <dbReference type="ARBA" id="ARBA00004123"/>
    </source>
</evidence>
<evidence type="ECO:0000259" key="9">
    <source>
        <dbReference type="PROSITE" id="PS50157"/>
    </source>
</evidence>
<keyword evidence="4 7" id="KW-0863">Zinc-finger</keyword>